<proteinExistence type="predicted"/>
<gene>
    <name evidence="1" type="ORF">OPT61_g2552</name>
</gene>
<evidence type="ECO:0000313" key="1">
    <source>
        <dbReference type="EMBL" id="KAJ8115904.1"/>
    </source>
</evidence>
<evidence type="ECO:0000313" key="2">
    <source>
        <dbReference type="Proteomes" id="UP001153331"/>
    </source>
</evidence>
<comment type="caution">
    <text evidence="1">The sequence shown here is derived from an EMBL/GenBank/DDBJ whole genome shotgun (WGS) entry which is preliminary data.</text>
</comment>
<protein>
    <submittedName>
        <fullName evidence="1">Uncharacterized protein</fullName>
    </submittedName>
</protein>
<organism evidence="1 2">
    <name type="scientific">Boeremia exigua</name>
    <dbReference type="NCBI Taxonomy" id="749465"/>
    <lineage>
        <taxon>Eukaryota</taxon>
        <taxon>Fungi</taxon>
        <taxon>Dikarya</taxon>
        <taxon>Ascomycota</taxon>
        <taxon>Pezizomycotina</taxon>
        <taxon>Dothideomycetes</taxon>
        <taxon>Pleosporomycetidae</taxon>
        <taxon>Pleosporales</taxon>
        <taxon>Pleosporineae</taxon>
        <taxon>Didymellaceae</taxon>
        <taxon>Boeremia</taxon>
    </lineage>
</organism>
<reference evidence="1" key="1">
    <citation type="submission" date="2022-11" db="EMBL/GenBank/DDBJ databases">
        <title>Genome Sequence of Boeremia exigua.</title>
        <authorList>
            <person name="Buettner E."/>
        </authorList>
    </citation>
    <scope>NUCLEOTIDE SEQUENCE</scope>
    <source>
        <strain evidence="1">CU02</strain>
    </source>
</reference>
<accession>A0ACC2IL95</accession>
<keyword evidence="2" id="KW-1185">Reference proteome</keyword>
<dbReference type="Proteomes" id="UP001153331">
    <property type="component" value="Unassembled WGS sequence"/>
</dbReference>
<sequence>MKPIDTITLDLGSHGSLKGSVFSNGVKRFTHIPYAQSPTGTRRWKKPEPLPKEHVYGTNGPLDCTRYGNVCPQPEYIVNGKSMIDTNYSFNEDCLAVNMWLPPGEAPENGWPILAWIHGGWLQIGDPSLKEHTQPTQLLSEGGLKAIVISIGYRLNILGFLAGKGLKGNFGFWDQRCALEWIQDYARLLGGDPKRVTLGGLSAGAFSTHVQLNYELFNGSAQKPLFNKVWLQSNAIPAQPKTLDEVDAQLQNVLSTFGISDSLSPEERLDKLREVPASDLVKRIFDFDIHTFRGVTDEEMIPSDLISNIHSGAFAARFKERGMRILLGEAETEEVLYSLTNPPPSSSSDDLLRGLNNYYALPVCESLLSLYTKEGSSADKRIETALSQEDDAEKAKQLFGLITSDVQVRAPIRVLSKALFDGGISPEQVLRYRVAYRPECTDQVYPKSFGVTHAADGVSWWYVERYGFSEQESECVKQWLGRTLIPLVTGQESTKDMPKLKEYLYFKEDGTPEVVEDEHWDWLARVAEKLN</sequence>
<dbReference type="EMBL" id="JAPHNI010000117">
    <property type="protein sequence ID" value="KAJ8115904.1"/>
    <property type="molecule type" value="Genomic_DNA"/>
</dbReference>
<name>A0ACC2IL95_9PLEO</name>